<organism evidence="8 9">
    <name type="scientific">Coptis chinensis</name>
    <dbReference type="NCBI Taxonomy" id="261450"/>
    <lineage>
        <taxon>Eukaryota</taxon>
        <taxon>Viridiplantae</taxon>
        <taxon>Streptophyta</taxon>
        <taxon>Embryophyta</taxon>
        <taxon>Tracheophyta</taxon>
        <taxon>Spermatophyta</taxon>
        <taxon>Magnoliopsida</taxon>
        <taxon>Ranunculales</taxon>
        <taxon>Ranunculaceae</taxon>
        <taxon>Coptidoideae</taxon>
        <taxon>Coptis</taxon>
    </lineage>
</organism>
<feature type="compositionally biased region" description="Low complexity" evidence="7">
    <location>
        <begin position="508"/>
        <end position="521"/>
    </location>
</feature>
<keyword evidence="4" id="KW-0833">Ubl conjugation pathway</keyword>
<dbReference type="SMART" id="SM00320">
    <property type="entry name" value="WD40"/>
    <property type="match status" value="7"/>
</dbReference>
<dbReference type="GO" id="GO:0030674">
    <property type="term" value="F:protein-macromolecule adaptor activity"/>
    <property type="evidence" value="ECO:0007669"/>
    <property type="project" value="TreeGrafter"/>
</dbReference>
<dbReference type="InterPro" id="IPR020472">
    <property type="entry name" value="WD40_PAC1"/>
</dbReference>
<dbReference type="PANTHER" id="PTHR22852:SF0">
    <property type="entry name" value="DENTICLELESS PROTEIN HOMOLOG"/>
    <property type="match status" value="1"/>
</dbReference>
<accession>A0A835MAZ5</accession>
<proteinExistence type="inferred from homology"/>
<feature type="repeat" description="WD" evidence="6">
    <location>
        <begin position="106"/>
        <end position="147"/>
    </location>
</feature>
<dbReference type="InterPro" id="IPR015943">
    <property type="entry name" value="WD40/YVTN_repeat-like_dom_sf"/>
</dbReference>
<reference evidence="8 9" key="1">
    <citation type="submission" date="2020-10" db="EMBL/GenBank/DDBJ databases">
        <title>The Coptis chinensis genome and diversification of protoberbering-type alkaloids.</title>
        <authorList>
            <person name="Wang B."/>
            <person name="Shu S."/>
            <person name="Song C."/>
            <person name="Liu Y."/>
        </authorList>
    </citation>
    <scope>NUCLEOTIDE SEQUENCE [LARGE SCALE GENOMIC DNA]</scope>
    <source>
        <strain evidence="8">HL-2020</strain>
        <tissue evidence="8">Leaf</tissue>
    </source>
</reference>
<dbReference type="PROSITE" id="PS00678">
    <property type="entry name" value="WD_REPEATS_1"/>
    <property type="match status" value="1"/>
</dbReference>
<dbReference type="InterPro" id="IPR001680">
    <property type="entry name" value="WD40_rpt"/>
</dbReference>
<comment type="pathway">
    <text evidence="1">Protein modification; protein ubiquitination.</text>
</comment>
<keyword evidence="9" id="KW-1185">Reference proteome</keyword>
<feature type="repeat" description="WD" evidence="6">
    <location>
        <begin position="148"/>
        <end position="183"/>
    </location>
</feature>
<dbReference type="OrthoDB" id="2096344at2759"/>
<dbReference type="SUPFAM" id="SSF50978">
    <property type="entry name" value="WD40 repeat-like"/>
    <property type="match status" value="1"/>
</dbReference>
<evidence type="ECO:0000256" key="4">
    <source>
        <dbReference type="ARBA" id="ARBA00022786"/>
    </source>
</evidence>
<dbReference type="GO" id="GO:0005634">
    <property type="term" value="C:nucleus"/>
    <property type="evidence" value="ECO:0007669"/>
    <property type="project" value="TreeGrafter"/>
</dbReference>
<dbReference type="PRINTS" id="PR00320">
    <property type="entry name" value="GPROTEINBRPT"/>
</dbReference>
<feature type="region of interest" description="Disordered" evidence="7">
    <location>
        <begin position="454"/>
        <end position="476"/>
    </location>
</feature>
<dbReference type="Pfam" id="PF00400">
    <property type="entry name" value="WD40"/>
    <property type="match status" value="5"/>
</dbReference>
<protein>
    <recommendedName>
        <fullName evidence="10">Denticleless protein homolog</fullName>
    </recommendedName>
</protein>
<dbReference type="InterPro" id="IPR051865">
    <property type="entry name" value="WD-repeat_CDT2_adapter"/>
</dbReference>
<evidence type="ECO:0000256" key="7">
    <source>
        <dbReference type="SAM" id="MobiDB-lite"/>
    </source>
</evidence>
<evidence type="ECO:0000256" key="1">
    <source>
        <dbReference type="ARBA" id="ARBA00004906"/>
    </source>
</evidence>
<evidence type="ECO:0000256" key="2">
    <source>
        <dbReference type="ARBA" id="ARBA00022574"/>
    </source>
</evidence>
<dbReference type="InterPro" id="IPR019775">
    <property type="entry name" value="WD40_repeat_CS"/>
</dbReference>
<name>A0A835MAZ5_9MAGN</name>
<evidence type="ECO:0008006" key="10">
    <source>
        <dbReference type="Google" id="ProtNLM"/>
    </source>
</evidence>
<evidence type="ECO:0000256" key="5">
    <source>
        <dbReference type="ARBA" id="ARBA00038344"/>
    </source>
</evidence>
<dbReference type="GO" id="GO:0043161">
    <property type="term" value="P:proteasome-mediated ubiquitin-dependent protein catabolic process"/>
    <property type="evidence" value="ECO:0007669"/>
    <property type="project" value="TreeGrafter"/>
</dbReference>
<dbReference type="PROSITE" id="PS50082">
    <property type="entry name" value="WD_REPEATS_2"/>
    <property type="match status" value="3"/>
</dbReference>
<dbReference type="PROSITE" id="PS50294">
    <property type="entry name" value="WD_REPEATS_REGION"/>
    <property type="match status" value="3"/>
</dbReference>
<dbReference type="Proteomes" id="UP000631114">
    <property type="component" value="Unassembled WGS sequence"/>
</dbReference>
<feature type="region of interest" description="Disordered" evidence="7">
    <location>
        <begin position="502"/>
        <end position="521"/>
    </location>
</feature>
<dbReference type="InterPro" id="IPR036322">
    <property type="entry name" value="WD40_repeat_dom_sf"/>
</dbReference>
<keyword evidence="2 6" id="KW-0853">WD repeat</keyword>
<dbReference type="EMBL" id="JADFTS010000001">
    <property type="protein sequence ID" value="KAF9626003.1"/>
    <property type="molecule type" value="Genomic_DNA"/>
</dbReference>
<comment type="similarity">
    <text evidence="5">Belongs to the WD repeat cdt2 family.</text>
</comment>
<feature type="repeat" description="WD" evidence="6">
    <location>
        <begin position="378"/>
        <end position="420"/>
    </location>
</feature>
<evidence type="ECO:0000256" key="3">
    <source>
        <dbReference type="ARBA" id="ARBA00022737"/>
    </source>
</evidence>
<evidence type="ECO:0000256" key="6">
    <source>
        <dbReference type="PROSITE-ProRule" id="PRU00221"/>
    </source>
</evidence>
<keyword evidence="3" id="KW-0677">Repeat</keyword>
<gene>
    <name evidence="8" type="ORF">IFM89_030657</name>
</gene>
<evidence type="ECO:0000313" key="8">
    <source>
        <dbReference type="EMBL" id="KAF9626003.1"/>
    </source>
</evidence>
<comment type="caution">
    <text evidence="8">The sequence shown here is derived from an EMBL/GenBank/DDBJ whole genome shotgun (WGS) entry which is preliminary data.</text>
</comment>
<dbReference type="AlphaFoldDB" id="A0A835MAZ5"/>
<evidence type="ECO:0000313" key="9">
    <source>
        <dbReference type="Proteomes" id="UP000631114"/>
    </source>
</evidence>
<dbReference type="Gene3D" id="2.130.10.10">
    <property type="entry name" value="YVTN repeat-like/Quinoprotein amine dehydrogenase"/>
    <property type="match status" value="2"/>
</dbReference>
<sequence length="535" mass="59054">MSNYSSSSFFQEIRTRELNGFKVKKRPHFDNLSSDPGRIGAGVISIEHNSTPCPPLALSFCKNVKNAHFIAVSDEDGYVSFYDTRKKLPSLSNCIEKTVEARICDWVAHNNAIFDLCWIKDDLQIVTASGDQTIKVWDAERRVCVNTLTGHTGSVKSLSPHPTNNDLLVSGSRDGSFAHWDLRCNPTYGRSSLEPSTLSIAIVDKAHVSSQKKWGRRGKGGTLQADVINLLQVASVSITSVLYIKDEVSIATAGAVDRSVRLLNVVKLWDLRNYQYPINQTYPNTKQTTKERSHGISCLSQDSNGIFLTASCMDNRIYLYHVLHLDKGPVNTFHGSRFDSFFVKSAISSDAAHILSGSSDGNAYIWQVKKPQEGPITLKGHEEEVTAVNWCPNEIGKIATAADDFTVRIWDIQTGPFSSTSSPSPSAIRRRITAIPSMECRKLFMEEDAKNHRKAVSTSHPSEGVAIGCHSPSKEIDIPEISTPESAKKMLTGSFRKEILEMKTPDGSINSPSSVLNPPSSLKRKTIRDYFAAVS</sequence>
<dbReference type="PANTHER" id="PTHR22852">
    <property type="entry name" value="LETHAL 2 DENTICLELESS PROTEIN RETINOIC ACID-REGULATED NUCLEAR MATRIX-ASSOCIATED PROTEIN"/>
    <property type="match status" value="1"/>
</dbReference>